<evidence type="ECO:0000259" key="1">
    <source>
        <dbReference type="PROSITE" id="PS51499"/>
    </source>
</evidence>
<dbReference type="InterPro" id="IPR023342">
    <property type="entry name" value="APO_dom"/>
</dbReference>
<evidence type="ECO:0000313" key="3">
    <source>
        <dbReference type="Proteomes" id="UP000243459"/>
    </source>
</evidence>
<feature type="domain" description="APO" evidence="1">
    <location>
        <begin position="152"/>
        <end position="190"/>
    </location>
</feature>
<dbReference type="Gramene" id="ONK68202">
    <property type="protein sequence ID" value="ONK68202"/>
    <property type="gene ID" value="A4U43_C05F8760"/>
</dbReference>
<accession>A0A5P1EQA4</accession>
<dbReference type="Proteomes" id="UP000243459">
    <property type="component" value="Chromosome 5"/>
</dbReference>
<name>A0A5P1EQA4_ASPOF</name>
<reference evidence="3" key="1">
    <citation type="journal article" date="2017" name="Nat. Commun.">
        <title>The asparagus genome sheds light on the origin and evolution of a young Y chromosome.</title>
        <authorList>
            <person name="Harkess A."/>
            <person name="Zhou J."/>
            <person name="Xu C."/>
            <person name="Bowers J.E."/>
            <person name="Van der Hulst R."/>
            <person name="Ayyampalayam S."/>
            <person name="Mercati F."/>
            <person name="Riccardi P."/>
            <person name="McKain M.R."/>
            <person name="Kakrana A."/>
            <person name="Tang H."/>
            <person name="Ray J."/>
            <person name="Groenendijk J."/>
            <person name="Arikit S."/>
            <person name="Mathioni S.M."/>
            <person name="Nakano M."/>
            <person name="Shan H."/>
            <person name="Telgmann-Rauber A."/>
            <person name="Kanno A."/>
            <person name="Yue Z."/>
            <person name="Chen H."/>
            <person name="Li W."/>
            <person name="Chen Y."/>
            <person name="Xu X."/>
            <person name="Zhang Y."/>
            <person name="Luo S."/>
            <person name="Chen H."/>
            <person name="Gao J."/>
            <person name="Mao Z."/>
            <person name="Pires J.C."/>
            <person name="Luo M."/>
            <person name="Kudrna D."/>
            <person name="Wing R.A."/>
            <person name="Meyers B.C."/>
            <person name="Yi K."/>
            <person name="Kong H."/>
            <person name="Lavrijsen P."/>
            <person name="Sunseri F."/>
            <person name="Falavigna A."/>
            <person name="Ye Y."/>
            <person name="Leebens-Mack J.H."/>
            <person name="Chen G."/>
        </authorList>
    </citation>
    <scope>NUCLEOTIDE SEQUENCE [LARGE SCALE GENOMIC DNA]</scope>
    <source>
        <strain evidence="3">cv. DH0086</strain>
    </source>
</reference>
<dbReference type="Pfam" id="PF05634">
    <property type="entry name" value="APO_RNA-bind"/>
    <property type="match status" value="1"/>
</dbReference>
<gene>
    <name evidence="2" type="ORF">A4U43_C05F8760</name>
</gene>
<dbReference type="GO" id="GO:0003723">
    <property type="term" value="F:RNA binding"/>
    <property type="evidence" value="ECO:0007669"/>
    <property type="project" value="InterPro"/>
</dbReference>
<dbReference type="AlphaFoldDB" id="A0A5P1EQA4"/>
<dbReference type="EMBL" id="CM007385">
    <property type="protein sequence ID" value="ONK68202.1"/>
    <property type="molecule type" value="Genomic_DNA"/>
</dbReference>
<evidence type="ECO:0000313" key="2">
    <source>
        <dbReference type="EMBL" id="ONK68202.1"/>
    </source>
</evidence>
<protein>
    <recommendedName>
        <fullName evidence="1">APO domain-containing protein</fullName>
    </recommendedName>
</protein>
<keyword evidence="3" id="KW-1185">Reference proteome</keyword>
<sequence>MESILLPQKGVCLGFVDTRRTKAHGFFKVGQQPFHYFEKTKTTSKAYACLSQEIDDPSTVKKYGKQRRQNVDLPPILPKNKKKPYPIPLKKIQRAARTDKKLAEKGIEKPLEPPKNGLLVPELIPVAYEVLESWKVLIKGLSQLLTVVPVHGCSNCPEVHVGPIGHRIQDCHGPGNVNPKPPRMGSRLHS</sequence>
<dbReference type="PROSITE" id="PS51499">
    <property type="entry name" value="APO"/>
    <property type="match status" value="1"/>
</dbReference>
<organism evidence="2 3">
    <name type="scientific">Asparagus officinalis</name>
    <name type="common">Garden asparagus</name>
    <dbReference type="NCBI Taxonomy" id="4686"/>
    <lineage>
        <taxon>Eukaryota</taxon>
        <taxon>Viridiplantae</taxon>
        <taxon>Streptophyta</taxon>
        <taxon>Embryophyta</taxon>
        <taxon>Tracheophyta</taxon>
        <taxon>Spermatophyta</taxon>
        <taxon>Magnoliopsida</taxon>
        <taxon>Liliopsida</taxon>
        <taxon>Asparagales</taxon>
        <taxon>Asparagaceae</taxon>
        <taxon>Asparagoideae</taxon>
        <taxon>Asparagus</taxon>
    </lineage>
</organism>
<proteinExistence type="predicted"/>